<accession>A0A4D6HK36</accession>
<gene>
    <name evidence="4" type="ORF">DV706_03330</name>
</gene>
<evidence type="ECO:0000313" key="5">
    <source>
        <dbReference type="Proteomes" id="UP000296822"/>
    </source>
</evidence>
<keyword evidence="2" id="KW-0472">Membrane</keyword>
<protein>
    <recommendedName>
        <fullName evidence="3">DUF7312 domain-containing protein</fullName>
    </recommendedName>
</protein>
<dbReference type="EMBL" id="CP031305">
    <property type="protein sequence ID" value="QCC53598.1"/>
    <property type="molecule type" value="Genomic_DNA"/>
</dbReference>
<feature type="region of interest" description="Disordered" evidence="1">
    <location>
        <begin position="1"/>
        <end position="107"/>
    </location>
</feature>
<name>A0A4D6HK36_9EURY</name>
<dbReference type="RefSeq" id="WP_006066563.1">
    <property type="nucleotide sequence ID" value="NZ_CP031305.1"/>
</dbReference>
<evidence type="ECO:0000256" key="2">
    <source>
        <dbReference type="SAM" id="Phobius"/>
    </source>
</evidence>
<dbReference type="Pfam" id="PF23994">
    <property type="entry name" value="DUF7312"/>
    <property type="match status" value="1"/>
</dbReference>
<evidence type="ECO:0000313" key="4">
    <source>
        <dbReference type="EMBL" id="QCC53598.1"/>
    </source>
</evidence>
<feature type="compositionally biased region" description="Basic and acidic residues" evidence="1">
    <location>
        <begin position="61"/>
        <end position="74"/>
    </location>
</feature>
<organism evidence="4 5">
    <name type="scientific">Natronorubrum bangense</name>
    <dbReference type="NCBI Taxonomy" id="61858"/>
    <lineage>
        <taxon>Archaea</taxon>
        <taxon>Methanobacteriati</taxon>
        <taxon>Methanobacteriota</taxon>
        <taxon>Stenosarchaea group</taxon>
        <taxon>Halobacteria</taxon>
        <taxon>Halobacteriales</taxon>
        <taxon>Natrialbaceae</taxon>
        <taxon>Natronorubrum</taxon>
    </lineage>
</organism>
<dbReference type="InterPro" id="IPR055736">
    <property type="entry name" value="DUF7312"/>
</dbReference>
<evidence type="ECO:0000256" key="1">
    <source>
        <dbReference type="SAM" id="MobiDB-lite"/>
    </source>
</evidence>
<dbReference type="Proteomes" id="UP000296822">
    <property type="component" value="Chromosome"/>
</dbReference>
<keyword evidence="2" id="KW-0812">Transmembrane</keyword>
<feature type="compositionally biased region" description="Acidic residues" evidence="1">
    <location>
        <begin position="78"/>
        <end position="94"/>
    </location>
</feature>
<dbReference type="AlphaFoldDB" id="A0A4D6HK36"/>
<feature type="transmembrane region" description="Helical" evidence="2">
    <location>
        <begin position="112"/>
        <end position="131"/>
    </location>
</feature>
<dbReference type="GeneID" id="39850264"/>
<evidence type="ECO:0000259" key="3">
    <source>
        <dbReference type="Pfam" id="PF23994"/>
    </source>
</evidence>
<sequence>MADDPSGADGDDDSTHASSTGAPDVHSSDTAQDDVTDHWADSEFDEQTDYNAKISVGGERSPSDRSDGSDEYRIPLDLSDEPDDEPDDADDDPYGPEPSSTPVEPGDPELESILFVFLGAVAMLLVIFRVVSIPL</sequence>
<reference evidence="4 5" key="1">
    <citation type="journal article" date="2019" name="Nat. Commun.">
        <title>A new type of DNA phosphorothioation-based antiviral system in archaea.</title>
        <authorList>
            <person name="Xiong L."/>
            <person name="Liu S."/>
            <person name="Chen S."/>
            <person name="Xiao Y."/>
            <person name="Zhu B."/>
            <person name="Gao Y."/>
            <person name="Zhang Y."/>
            <person name="Chen B."/>
            <person name="Luo J."/>
            <person name="Deng Z."/>
            <person name="Chen X."/>
            <person name="Wang L."/>
            <person name="Chen S."/>
        </authorList>
    </citation>
    <scope>NUCLEOTIDE SEQUENCE [LARGE SCALE GENOMIC DNA]</scope>
    <source>
        <strain evidence="4 5">JCM 10635</strain>
    </source>
</reference>
<keyword evidence="2" id="KW-1133">Transmembrane helix</keyword>
<proteinExistence type="predicted"/>
<dbReference type="KEGG" id="nbg:DV706_03330"/>
<feature type="domain" description="DUF7312" evidence="3">
    <location>
        <begin position="70"/>
        <end position="130"/>
    </location>
</feature>